<organism evidence="1 2">
    <name type="scientific">Autumnicola tepida</name>
    <dbReference type="NCBI Taxonomy" id="3075595"/>
    <lineage>
        <taxon>Bacteria</taxon>
        <taxon>Pseudomonadati</taxon>
        <taxon>Bacteroidota</taxon>
        <taxon>Flavobacteriia</taxon>
        <taxon>Flavobacteriales</taxon>
        <taxon>Flavobacteriaceae</taxon>
        <taxon>Autumnicola</taxon>
    </lineage>
</organism>
<dbReference type="InterPro" id="IPR018490">
    <property type="entry name" value="cNMP-bd_dom_sf"/>
</dbReference>
<dbReference type="Proteomes" id="UP001262889">
    <property type="component" value="Unassembled WGS sequence"/>
</dbReference>
<evidence type="ECO:0000313" key="1">
    <source>
        <dbReference type="EMBL" id="MDT0644817.1"/>
    </source>
</evidence>
<sequence>MRLLVPACFSHYEKKSNLVPYKYTVVHPIDQIRKRFSSLVPMTEKDWLYFSSRLEHVRFKKSDVITGFGQVENRLFFLANGIVRYIVNNINESTSDFAFPGQFFSSYSSFISRKPSIYELRPVTSKVECYYIGYDHLHEVYRNTNCGERIGRLAAEQQFLKKSAREISLLTLNPREKYLQLLEEQPHLIQSIPLKYLASYLGITPETLSRIRASIS</sequence>
<dbReference type="SUPFAM" id="SSF51206">
    <property type="entry name" value="cAMP-binding domain-like"/>
    <property type="match status" value="1"/>
</dbReference>
<dbReference type="RefSeq" id="WP_311536432.1">
    <property type="nucleotide sequence ID" value="NZ_JAVRHQ010000036.1"/>
</dbReference>
<reference evidence="1 2" key="1">
    <citation type="submission" date="2023-09" db="EMBL/GenBank/DDBJ databases">
        <authorList>
            <person name="Rey-Velasco X."/>
        </authorList>
    </citation>
    <scope>NUCLEOTIDE SEQUENCE [LARGE SCALE GENOMIC DNA]</scope>
    <source>
        <strain evidence="1 2">F363</strain>
    </source>
</reference>
<dbReference type="Gene3D" id="2.60.120.10">
    <property type="entry name" value="Jelly Rolls"/>
    <property type="match status" value="1"/>
</dbReference>
<gene>
    <name evidence="1" type="ORF">RM553_18395</name>
</gene>
<comment type="caution">
    <text evidence="1">The sequence shown here is derived from an EMBL/GenBank/DDBJ whole genome shotgun (WGS) entry which is preliminary data.</text>
</comment>
<accession>A0ABU3CF16</accession>
<dbReference type="InterPro" id="IPR014710">
    <property type="entry name" value="RmlC-like_jellyroll"/>
</dbReference>
<name>A0ABU3CF16_9FLAO</name>
<proteinExistence type="predicted"/>
<evidence type="ECO:0000313" key="2">
    <source>
        <dbReference type="Proteomes" id="UP001262889"/>
    </source>
</evidence>
<protein>
    <submittedName>
        <fullName evidence="1">Crp/Fnr family transcriptional regulator</fullName>
    </submittedName>
</protein>
<keyword evidence="2" id="KW-1185">Reference proteome</keyword>
<dbReference type="EMBL" id="JAVRHQ010000036">
    <property type="protein sequence ID" value="MDT0644817.1"/>
    <property type="molecule type" value="Genomic_DNA"/>
</dbReference>